<organism evidence="3 4">
    <name type="scientific">Parvularcula marina</name>
    <dbReference type="NCBI Taxonomy" id="2292771"/>
    <lineage>
        <taxon>Bacteria</taxon>
        <taxon>Pseudomonadati</taxon>
        <taxon>Pseudomonadota</taxon>
        <taxon>Alphaproteobacteria</taxon>
        <taxon>Parvularculales</taxon>
        <taxon>Parvularculaceae</taxon>
        <taxon>Parvularcula</taxon>
    </lineage>
</organism>
<feature type="signal peptide" evidence="1">
    <location>
        <begin position="1"/>
        <end position="22"/>
    </location>
</feature>
<evidence type="ECO:0000259" key="2">
    <source>
        <dbReference type="Pfam" id="PF07883"/>
    </source>
</evidence>
<dbReference type="Pfam" id="PF07883">
    <property type="entry name" value="Cupin_2"/>
    <property type="match status" value="1"/>
</dbReference>
<dbReference type="Gene3D" id="2.60.120.10">
    <property type="entry name" value="Jelly Rolls"/>
    <property type="match status" value="1"/>
</dbReference>
<gene>
    <name evidence="3" type="ORF">DX908_08365</name>
</gene>
<dbReference type="InParanoid" id="A0A371RIL3"/>
<feature type="chain" id="PRO_5016580293" evidence="1">
    <location>
        <begin position="23"/>
        <end position="157"/>
    </location>
</feature>
<proteinExistence type="predicted"/>
<reference evidence="3 4" key="1">
    <citation type="submission" date="2018-08" db="EMBL/GenBank/DDBJ databases">
        <title>Parvularcula sp. SM1705, isolated from surface water of the South Sea China.</title>
        <authorList>
            <person name="Sun L."/>
        </authorList>
    </citation>
    <scope>NUCLEOTIDE SEQUENCE [LARGE SCALE GENOMIC DNA]</scope>
    <source>
        <strain evidence="3 4">SM1705</strain>
    </source>
</reference>
<feature type="domain" description="Cupin type-2" evidence="2">
    <location>
        <begin position="85"/>
        <end position="151"/>
    </location>
</feature>
<keyword evidence="4" id="KW-1185">Reference proteome</keyword>
<name>A0A371RIL3_9PROT</name>
<dbReference type="InterPro" id="IPR013096">
    <property type="entry name" value="Cupin_2"/>
</dbReference>
<sequence length="157" mass="16598">MNGIRILAGLTALPAGLTIAMASPPQSMSEAVSIAPPEAAAEPVPGDPVTVFSRDEMAFSDTGSGARVQLMDEASRTLETLEIHITTLNAGETSHAPHRHPNEEVVVLQEGTLEVYVNGETKVIGPGSVMVFLSMDWHGVRNVGDGPATYQVINFHP</sequence>
<evidence type="ECO:0000313" key="4">
    <source>
        <dbReference type="Proteomes" id="UP000264589"/>
    </source>
</evidence>
<dbReference type="Proteomes" id="UP000264589">
    <property type="component" value="Unassembled WGS sequence"/>
</dbReference>
<dbReference type="AlphaFoldDB" id="A0A371RIL3"/>
<dbReference type="InterPro" id="IPR014710">
    <property type="entry name" value="RmlC-like_jellyroll"/>
</dbReference>
<dbReference type="InterPro" id="IPR011051">
    <property type="entry name" value="RmlC_Cupin_sf"/>
</dbReference>
<comment type="caution">
    <text evidence="3">The sequence shown here is derived from an EMBL/GenBank/DDBJ whole genome shotgun (WGS) entry which is preliminary data.</text>
</comment>
<protein>
    <submittedName>
        <fullName evidence="3">Cupin domain-containing protein</fullName>
    </submittedName>
</protein>
<dbReference type="CDD" id="cd02209">
    <property type="entry name" value="cupin_XRE_C"/>
    <property type="match status" value="1"/>
</dbReference>
<evidence type="ECO:0000256" key="1">
    <source>
        <dbReference type="SAM" id="SignalP"/>
    </source>
</evidence>
<accession>A0A371RIL3</accession>
<dbReference type="OrthoDB" id="9792093at2"/>
<evidence type="ECO:0000313" key="3">
    <source>
        <dbReference type="EMBL" id="RFB05268.1"/>
    </source>
</evidence>
<dbReference type="RefSeq" id="WP_116391900.1">
    <property type="nucleotide sequence ID" value="NZ_QUQO01000001.1"/>
</dbReference>
<dbReference type="SUPFAM" id="SSF51182">
    <property type="entry name" value="RmlC-like cupins"/>
    <property type="match status" value="1"/>
</dbReference>
<keyword evidence="1" id="KW-0732">Signal</keyword>
<dbReference type="EMBL" id="QUQO01000001">
    <property type="protein sequence ID" value="RFB05268.1"/>
    <property type="molecule type" value="Genomic_DNA"/>
</dbReference>